<dbReference type="WBParaSite" id="maker-unitig_43755-snap-gene-0.3-mRNA-1">
    <property type="protein sequence ID" value="maker-unitig_43755-snap-gene-0.3-mRNA-1"/>
    <property type="gene ID" value="maker-unitig_43755-snap-gene-0.3"/>
</dbReference>
<sequence length="208" mass="21573">QLRLILAALALARRADLDDCAPAALSLASAISDRWTGRQLNSVSINSSQSLADNLRHWTAALSLLRSEAVANSALKDDAASTRGAVRPCWLGTAFGITRLPWGPPDARWLAAFAIDSAMEKAEAGGSGAGVVVSSVATALAAKAEPPHSPASTVAQRTRCCRPWLASWALLSTNSTGFLSASGGASSSALQSVESFRLVASRFGLLSR</sequence>
<evidence type="ECO:0000313" key="2">
    <source>
        <dbReference type="Proteomes" id="UP000095280"/>
    </source>
</evidence>
<feature type="chain" id="PRO_5009318794" evidence="1">
    <location>
        <begin position="18"/>
        <end position="208"/>
    </location>
</feature>
<name>A0A1I8FQM7_9PLAT</name>
<dbReference type="AlphaFoldDB" id="A0A1I8FQM7"/>
<keyword evidence="1" id="KW-0732">Signal</keyword>
<organism evidence="2 3">
    <name type="scientific">Macrostomum lignano</name>
    <dbReference type="NCBI Taxonomy" id="282301"/>
    <lineage>
        <taxon>Eukaryota</taxon>
        <taxon>Metazoa</taxon>
        <taxon>Spiralia</taxon>
        <taxon>Lophotrochozoa</taxon>
        <taxon>Platyhelminthes</taxon>
        <taxon>Rhabditophora</taxon>
        <taxon>Macrostomorpha</taxon>
        <taxon>Macrostomida</taxon>
        <taxon>Macrostomidae</taxon>
        <taxon>Macrostomum</taxon>
    </lineage>
</organism>
<evidence type="ECO:0000313" key="3">
    <source>
        <dbReference type="WBParaSite" id="maker-unitig_43755-snap-gene-0.3-mRNA-1"/>
    </source>
</evidence>
<feature type="signal peptide" evidence="1">
    <location>
        <begin position="1"/>
        <end position="17"/>
    </location>
</feature>
<reference evidence="3" key="1">
    <citation type="submission" date="2016-11" db="UniProtKB">
        <authorList>
            <consortium name="WormBaseParasite"/>
        </authorList>
    </citation>
    <scope>IDENTIFICATION</scope>
</reference>
<accession>A0A1I8FQM7</accession>
<evidence type="ECO:0000256" key="1">
    <source>
        <dbReference type="SAM" id="SignalP"/>
    </source>
</evidence>
<dbReference type="Proteomes" id="UP000095280">
    <property type="component" value="Unplaced"/>
</dbReference>
<protein>
    <submittedName>
        <fullName evidence="3">E3 ubiquitin-protein ligase listerin</fullName>
    </submittedName>
</protein>
<proteinExistence type="predicted"/>
<keyword evidence="2" id="KW-1185">Reference proteome</keyword>